<dbReference type="EMBL" id="CAIX01000125">
    <property type="protein sequence ID" value="CCI46401.1"/>
    <property type="molecule type" value="Genomic_DNA"/>
</dbReference>
<gene>
    <name evidence="1" type="ORF">BN9_073300</name>
</gene>
<comment type="caution">
    <text evidence="1">The sequence shown here is derived from an EMBL/GenBank/DDBJ whole genome shotgun (WGS) entry which is preliminary data.</text>
</comment>
<protein>
    <submittedName>
        <fullName evidence="1">Uncharacterized protein</fullName>
    </submittedName>
</protein>
<sequence>MTSYISTNFQHSFSAVLLLRKFTSARRLASLWKSSAFITMSAIILSEGDDSPSSDELSFHCGQRNTTLFLAYPADNHAICHHDGSGQQLVIRLSKAKYASLKDARLSGEPTAYNRLKILDCWLAFTPMNHQQIFIIQGYLVAVVTDWRVPGLNQVHPGITKKIIDRLFVIQNVSTSLDSVDAHSKKISDWSKLLDGQERKSFEEILNLVSICRCYEKIIYIFPNNDDVLVNNLVIKAHIRDIGPLSSSSKVHIE</sequence>
<name>A0A024GI96_9STRA</name>
<evidence type="ECO:0000313" key="2">
    <source>
        <dbReference type="Proteomes" id="UP000053237"/>
    </source>
</evidence>
<dbReference type="AlphaFoldDB" id="A0A024GI96"/>
<dbReference type="Proteomes" id="UP000053237">
    <property type="component" value="Unassembled WGS sequence"/>
</dbReference>
<accession>A0A024GI96</accession>
<keyword evidence="2" id="KW-1185">Reference proteome</keyword>
<dbReference type="InParanoid" id="A0A024GI96"/>
<proteinExistence type="predicted"/>
<evidence type="ECO:0000313" key="1">
    <source>
        <dbReference type="EMBL" id="CCI46401.1"/>
    </source>
</evidence>
<reference evidence="1 2" key="1">
    <citation type="submission" date="2012-05" db="EMBL/GenBank/DDBJ databases">
        <title>Recombination and specialization in a pathogen metapopulation.</title>
        <authorList>
            <person name="Gardiner A."/>
            <person name="Kemen E."/>
            <person name="Schultz-Larsen T."/>
            <person name="MacLean D."/>
            <person name="Van Oosterhout C."/>
            <person name="Jones J.D.G."/>
        </authorList>
    </citation>
    <scope>NUCLEOTIDE SEQUENCE [LARGE SCALE GENOMIC DNA]</scope>
    <source>
        <strain evidence="1 2">Ac Nc2</strain>
    </source>
</reference>
<organism evidence="1 2">
    <name type="scientific">Albugo candida</name>
    <dbReference type="NCBI Taxonomy" id="65357"/>
    <lineage>
        <taxon>Eukaryota</taxon>
        <taxon>Sar</taxon>
        <taxon>Stramenopiles</taxon>
        <taxon>Oomycota</taxon>
        <taxon>Peronosporomycetes</taxon>
        <taxon>Albuginales</taxon>
        <taxon>Albuginaceae</taxon>
        <taxon>Albugo</taxon>
    </lineage>
</organism>